<dbReference type="GO" id="GO:0019677">
    <property type="term" value="P:NAD+ catabolic process"/>
    <property type="evidence" value="ECO:0007669"/>
    <property type="project" value="TreeGrafter"/>
</dbReference>
<evidence type="ECO:0000256" key="1">
    <source>
        <dbReference type="ARBA" id="ARBA00001946"/>
    </source>
</evidence>
<accession>A0AA90SPJ9</accession>
<dbReference type="InterPro" id="IPR020084">
    <property type="entry name" value="NUDIX_hydrolase_CS"/>
</dbReference>
<dbReference type="InterPro" id="IPR049734">
    <property type="entry name" value="NudC-like_C"/>
</dbReference>
<dbReference type="PROSITE" id="PS51462">
    <property type="entry name" value="NUDIX"/>
    <property type="match status" value="1"/>
</dbReference>
<evidence type="ECO:0000256" key="6">
    <source>
        <dbReference type="ARBA" id="ARBA00022801"/>
    </source>
</evidence>
<comment type="cofactor">
    <cofactor evidence="1">
        <name>Mg(2+)</name>
        <dbReference type="ChEBI" id="CHEBI:18420"/>
    </cofactor>
</comment>
<comment type="catalytic activity">
    <reaction evidence="9">
        <text>a 5'-end NAD(+)-phospho-ribonucleoside in mRNA + H2O = a 5'-end phospho-adenosine-phospho-ribonucleoside in mRNA + beta-nicotinamide D-ribonucleotide + 2 H(+)</text>
        <dbReference type="Rhea" id="RHEA:60876"/>
        <dbReference type="Rhea" id="RHEA-COMP:15698"/>
        <dbReference type="Rhea" id="RHEA-COMP:15719"/>
        <dbReference type="ChEBI" id="CHEBI:14649"/>
        <dbReference type="ChEBI" id="CHEBI:15377"/>
        <dbReference type="ChEBI" id="CHEBI:15378"/>
        <dbReference type="ChEBI" id="CHEBI:144029"/>
        <dbReference type="ChEBI" id="CHEBI:144051"/>
    </reaction>
    <physiologicalReaction direction="left-to-right" evidence="9">
        <dbReference type="Rhea" id="RHEA:60877"/>
    </physiologicalReaction>
</comment>
<dbReference type="GO" id="GO:0035529">
    <property type="term" value="F:NADH pyrophosphatase activity"/>
    <property type="evidence" value="ECO:0007669"/>
    <property type="project" value="TreeGrafter"/>
</dbReference>
<evidence type="ECO:0000313" key="13">
    <source>
        <dbReference type="Proteomes" id="UP001178281"/>
    </source>
</evidence>
<dbReference type="PRINTS" id="PR00502">
    <property type="entry name" value="NUDIXFAMILY"/>
</dbReference>
<name>A0AA90SPJ9_9ACTN</name>
<dbReference type="EMBL" id="JAUTIX010000001">
    <property type="protein sequence ID" value="MDP0396981.1"/>
    <property type="molecule type" value="Genomic_DNA"/>
</dbReference>
<dbReference type="Gene3D" id="3.90.79.10">
    <property type="entry name" value="Nucleoside Triphosphate Pyrophosphohydrolase"/>
    <property type="match status" value="1"/>
</dbReference>
<dbReference type="GO" id="GO:0006742">
    <property type="term" value="P:NADP+ catabolic process"/>
    <property type="evidence" value="ECO:0007669"/>
    <property type="project" value="TreeGrafter"/>
</dbReference>
<dbReference type="CDD" id="cd03429">
    <property type="entry name" value="NUDIX_NADH_pyrophosphatase_Nudt13"/>
    <property type="match status" value="1"/>
</dbReference>
<dbReference type="InterPro" id="IPR015797">
    <property type="entry name" value="NUDIX_hydrolase-like_dom_sf"/>
</dbReference>
<dbReference type="PROSITE" id="PS00893">
    <property type="entry name" value="NUDIX_BOX"/>
    <property type="match status" value="1"/>
</dbReference>
<comment type="caution">
    <text evidence="12">The sequence shown here is derived from an EMBL/GenBank/DDBJ whole genome shotgun (WGS) entry which is preliminary data.</text>
</comment>
<gene>
    <name evidence="12" type="ORF">Q7X28_03490</name>
</gene>
<protein>
    <recommendedName>
        <fullName evidence="4">NAD(+) diphosphatase</fullName>
        <ecNumber evidence="4">3.6.1.22</ecNumber>
    </recommendedName>
</protein>
<evidence type="ECO:0000256" key="10">
    <source>
        <dbReference type="RuleBase" id="RU003476"/>
    </source>
</evidence>
<dbReference type="GO" id="GO:0005829">
    <property type="term" value="C:cytosol"/>
    <property type="evidence" value="ECO:0007669"/>
    <property type="project" value="TreeGrafter"/>
</dbReference>
<feature type="domain" description="Nudix hydrolase" evidence="11">
    <location>
        <begin position="104"/>
        <end position="232"/>
    </location>
</feature>
<dbReference type="SUPFAM" id="SSF55811">
    <property type="entry name" value="Nudix"/>
    <property type="match status" value="1"/>
</dbReference>
<sequence length="265" mass="27704">MTKWIPVFEGGHVAHVRGSLIGVPPRTVDARAVGHQQLRLPSGELAVAALLSSPQECDATMPMLLRAPRELELLAATDRGAALWAAAQWKHLAMRATSATGDFTRIDPCVLALVHAPEGVALLHRHGAAGDRWGAVAGYVEPGESAEQAVAREVAEETGFTVVSTVYAGSESWPPSGSLMLGFSVTIAEPFGAALVLDAAEHDRGAWFPRHQVAAARRTGTATVDGRPLALPDTPGLAQILVDRYIADAGTPGPPAYGAGHSLRG</sequence>
<dbReference type="Proteomes" id="UP001178281">
    <property type="component" value="Unassembled WGS sequence"/>
</dbReference>
<evidence type="ECO:0000256" key="4">
    <source>
        <dbReference type="ARBA" id="ARBA00012381"/>
    </source>
</evidence>
<evidence type="ECO:0000259" key="11">
    <source>
        <dbReference type="PROSITE" id="PS51462"/>
    </source>
</evidence>
<reference evidence="12" key="1">
    <citation type="submission" date="2023-08" db="EMBL/GenBank/DDBJ databases">
        <title>The draft genome of Tsukamurella strandjordii strain 050030.</title>
        <authorList>
            <person name="Zhao F."/>
            <person name="Feng Y."/>
            <person name="Zong Z."/>
        </authorList>
    </citation>
    <scope>NUCLEOTIDE SEQUENCE</scope>
    <source>
        <strain evidence="12">050030</strain>
    </source>
</reference>
<evidence type="ECO:0000256" key="2">
    <source>
        <dbReference type="ARBA" id="ARBA00001947"/>
    </source>
</evidence>
<dbReference type="AlphaFoldDB" id="A0AA90SPJ9"/>
<dbReference type="RefSeq" id="WP_305110288.1">
    <property type="nucleotide sequence ID" value="NZ_JAUTIX010000001.1"/>
</dbReference>
<evidence type="ECO:0000256" key="9">
    <source>
        <dbReference type="ARBA" id="ARBA00023679"/>
    </source>
</evidence>
<evidence type="ECO:0000256" key="3">
    <source>
        <dbReference type="ARBA" id="ARBA00009595"/>
    </source>
</evidence>
<evidence type="ECO:0000256" key="5">
    <source>
        <dbReference type="ARBA" id="ARBA00022723"/>
    </source>
</evidence>
<keyword evidence="8" id="KW-0520">NAD</keyword>
<dbReference type="PANTHER" id="PTHR42904:SF6">
    <property type="entry name" value="NAD-CAPPED RNA HYDROLASE NUDT12"/>
    <property type="match status" value="1"/>
</dbReference>
<dbReference type="InterPro" id="IPR000086">
    <property type="entry name" value="NUDIX_hydrolase_dom"/>
</dbReference>
<dbReference type="InterPro" id="IPR050241">
    <property type="entry name" value="NAD-cap_RNA_hydrolase_NudC"/>
</dbReference>
<evidence type="ECO:0000313" key="12">
    <source>
        <dbReference type="EMBL" id="MDP0396981.1"/>
    </source>
</evidence>
<comment type="similarity">
    <text evidence="3">Belongs to the Nudix hydrolase family. NudC subfamily.</text>
</comment>
<dbReference type="Pfam" id="PF00293">
    <property type="entry name" value="NUDIX"/>
    <property type="match status" value="1"/>
</dbReference>
<organism evidence="12 13">
    <name type="scientific">Tsukamurella strandjordii</name>
    <dbReference type="NCBI Taxonomy" id="147577"/>
    <lineage>
        <taxon>Bacteria</taxon>
        <taxon>Bacillati</taxon>
        <taxon>Actinomycetota</taxon>
        <taxon>Actinomycetes</taxon>
        <taxon>Mycobacteriales</taxon>
        <taxon>Tsukamurellaceae</taxon>
        <taxon>Tsukamurella</taxon>
    </lineage>
</organism>
<comment type="cofactor">
    <cofactor evidence="2">
        <name>Zn(2+)</name>
        <dbReference type="ChEBI" id="CHEBI:29105"/>
    </cofactor>
</comment>
<evidence type="ECO:0000256" key="7">
    <source>
        <dbReference type="ARBA" id="ARBA00022842"/>
    </source>
</evidence>
<dbReference type="PANTHER" id="PTHR42904">
    <property type="entry name" value="NUDIX HYDROLASE, NUDC SUBFAMILY"/>
    <property type="match status" value="1"/>
</dbReference>
<keyword evidence="13" id="KW-1185">Reference proteome</keyword>
<keyword evidence="6 10" id="KW-0378">Hydrolase</keyword>
<keyword evidence="7" id="KW-0460">Magnesium</keyword>
<evidence type="ECO:0000256" key="8">
    <source>
        <dbReference type="ARBA" id="ARBA00023027"/>
    </source>
</evidence>
<proteinExistence type="inferred from homology"/>
<dbReference type="GO" id="GO:0046872">
    <property type="term" value="F:metal ion binding"/>
    <property type="evidence" value="ECO:0007669"/>
    <property type="project" value="UniProtKB-KW"/>
</dbReference>
<keyword evidence="5" id="KW-0479">Metal-binding</keyword>
<dbReference type="InterPro" id="IPR020476">
    <property type="entry name" value="Nudix_hydrolase"/>
</dbReference>
<dbReference type="EC" id="3.6.1.22" evidence="4"/>